<dbReference type="GO" id="GO:0050661">
    <property type="term" value="F:NADP binding"/>
    <property type="evidence" value="ECO:0007669"/>
    <property type="project" value="InterPro"/>
</dbReference>
<name>A0AAD4QML3_9AGAM</name>
<dbReference type="Pfam" id="PF00743">
    <property type="entry name" value="FMO-like"/>
    <property type="match status" value="2"/>
</dbReference>
<dbReference type="InterPro" id="IPR020946">
    <property type="entry name" value="Flavin_mOase-like"/>
</dbReference>
<keyword evidence="7" id="KW-1185">Reference proteome</keyword>
<protein>
    <submittedName>
        <fullName evidence="6">FAD/NAD(P)-binding domain-containing protein</fullName>
    </submittedName>
</protein>
<gene>
    <name evidence="6" type="ORF">B0F90DRAFT_688485</name>
</gene>
<evidence type="ECO:0000256" key="5">
    <source>
        <dbReference type="ARBA" id="ARBA00023002"/>
    </source>
</evidence>
<evidence type="ECO:0000313" key="7">
    <source>
        <dbReference type="Proteomes" id="UP001203297"/>
    </source>
</evidence>
<dbReference type="EMBL" id="WTXG01000027">
    <property type="protein sequence ID" value="KAI0298736.1"/>
    <property type="molecule type" value="Genomic_DNA"/>
</dbReference>
<dbReference type="InterPro" id="IPR036188">
    <property type="entry name" value="FAD/NAD-bd_sf"/>
</dbReference>
<sequence length="468" mass="52553">MAEHPSGVSRRVCVIGAGANGLATLKVLADTHQVQSGQWTLVAFEERDNIGGIWYPAPPSGNPPLTPLYDSLSANIPHPIMAYQSFPFPPETSLFPTASIVQKYLEDYATHFKLLRYVRLCTRVETAFWDTDSKEWEVTLSTGERQVFDFVVVANGHYRKPRYPVVAGLQSWLDAGRAIHSVWYRCPHDYAHHKKIVVVGGGPSAIDVCGDMKGVIPLILHSIPGPTYAGGPVYPDDSSNYRKVDRIKEYQEEGAILLADGSIESDIDLVILATGYELSFPFLPQIKLGVPSLPPPLPDELYNSTYHIFPLAHHLFPLKGDFPPTSIAFTGLQYRVAPFPLFEDQARAIARVLEEPECLDTLSCATDVVARVHSLMREKGTQDPLLISKAWLRFGLLEPFEYRAKLNEFAGKNWTATDWELELWERKRTIRREWKDIEESGKTEEWLKGVGLNGILICKELIKRAIIT</sequence>
<evidence type="ECO:0000256" key="3">
    <source>
        <dbReference type="ARBA" id="ARBA00022827"/>
    </source>
</evidence>
<keyword evidence="3" id="KW-0274">FAD</keyword>
<keyword evidence="2" id="KW-0285">Flavoprotein</keyword>
<evidence type="ECO:0000256" key="4">
    <source>
        <dbReference type="ARBA" id="ARBA00022857"/>
    </source>
</evidence>
<dbReference type="PRINTS" id="PR00370">
    <property type="entry name" value="FMOXYGENASE"/>
</dbReference>
<organism evidence="6 7">
    <name type="scientific">Multifurca ochricompacta</name>
    <dbReference type="NCBI Taxonomy" id="376703"/>
    <lineage>
        <taxon>Eukaryota</taxon>
        <taxon>Fungi</taxon>
        <taxon>Dikarya</taxon>
        <taxon>Basidiomycota</taxon>
        <taxon>Agaricomycotina</taxon>
        <taxon>Agaricomycetes</taxon>
        <taxon>Russulales</taxon>
        <taxon>Russulaceae</taxon>
        <taxon>Multifurca</taxon>
    </lineage>
</organism>
<dbReference type="PANTHER" id="PTHR23023">
    <property type="entry name" value="DIMETHYLANILINE MONOOXYGENASE"/>
    <property type="match status" value="1"/>
</dbReference>
<dbReference type="GO" id="GO:0004499">
    <property type="term" value="F:N,N-dimethylaniline monooxygenase activity"/>
    <property type="evidence" value="ECO:0007669"/>
    <property type="project" value="InterPro"/>
</dbReference>
<dbReference type="InterPro" id="IPR000960">
    <property type="entry name" value="Flavin_mOase"/>
</dbReference>
<evidence type="ECO:0000313" key="6">
    <source>
        <dbReference type="EMBL" id="KAI0298736.1"/>
    </source>
</evidence>
<comment type="caution">
    <text evidence="6">The sequence shown here is derived from an EMBL/GenBank/DDBJ whole genome shotgun (WGS) entry which is preliminary data.</text>
</comment>
<keyword evidence="4" id="KW-0521">NADP</keyword>
<proteinExistence type="inferred from homology"/>
<dbReference type="Proteomes" id="UP001203297">
    <property type="component" value="Unassembled WGS sequence"/>
</dbReference>
<accession>A0AAD4QML3</accession>
<dbReference type="AlphaFoldDB" id="A0AAD4QML3"/>
<keyword evidence="5" id="KW-0560">Oxidoreductase</keyword>
<dbReference type="InterPro" id="IPR050346">
    <property type="entry name" value="FMO-like"/>
</dbReference>
<dbReference type="Gene3D" id="3.50.50.60">
    <property type="entry name" value="FAD/NAD(P)-binding domain"/>
    <property type="match status" value="2"/>
</dbReference>
<comment type="similarity">
    <text evidence="1">Belongs to the FMO family.</text>
</comment>
<reference evidence="6" key="1">
    <citation type="journal article" date="2022" name="New Phytol.">
        <title>Evolutionary transition to the ectomycorrhizal habit in the genomes of a hyperdiverse lineage of mushroom-forming fungi.</title>
        <authorList>
            <person name="Looney B."/>
            <person name="Miyauchi S."/>
            <person name="Morin E."/>
            <person name="Drula E."/>
            <person name="Courty P.E."/>
            <person name="Kohler A."/>
            <person name="Kuo A."/>
            <person name="LaButti K."/>
            <person name="Pangilinan J."/>
            <person name="Lipzen A."/>
            <person name="Riley R."/>
            <person name="Andreopoulos W."/>
            <person name="He G."/>
            <person name="Johnson J."/>
            <person name="Nolan M."/>
            <person name="Tritt A."/>
            <person name="Barry K.W."/>
            <person name="Grigoriev I.V."/>
            <person name="Nagy L.G."/>
            <person name="Hibbett D."/>
            <person name="Henrissat B."/>
            <person name="Matheny P.B."/>
            <person name="Labbe J."/>
            <person name="Martin F.M."/>
        </authorList>
    </citation>
    <scope>NUCLEOTIDE SEQUENCE</scope>
    <source>
        <strain evidence="6">BPL690</strain>
    </source>
</reference>
<evidence type="ECO:0000256" key="2">
    <source>
        <dbReference type="ARBA" id="ARBA00022630"/>
    </source>
</evidence>
<dbReference type="SUPFAM" id="SSF51905">
    <property type="entry name" value="FAD/NAD(P)-binding domain"/>
    <property type="match status" value="2"/>
</dbReference>
<evidence type="ECO:0000256" key="1">
    <source>
        <dbReference type="ARBA" id="ARBA00009183"/>
    </source>
</evidence>
<dbReference type="GO" id="GO:0050660">
    <property type="term" value="F:flavin adenine dinucleotide binding"/>
    <property type="evidence" value="ECO:0007669"/>
    <property type="project" value="InterPro"/>
</dbReference>